<dbReference type="RefSeq" id="WP_302039772.1">
    <property type="nucleotide sequence ID" value="NZ_JAUKPO010000015.1"/>
</dbReference>
<dbReference type="Pfam" id="PF07715">
    <property type="entry name" value="Plug"/>
    <property type="match status" value="1"/>
</dbReference>
<keyword evidence="3 7" id="KW-1134">Transmembrane beta strand</keyword>
<dbReference type="Proteomes" id="UP001168528">
    <property type="component" value="Unassembled WGS sequence"/>
</dbReference>
<dbReference type="SUPFAM" id="SSF56935">
    <property type="entry name" value="Porins"/>
    <property type="match status" value="1"/>
</dbReference>
<evidence type="ECO:0000256" key="4">
    <source>
        <dbReference type="ARBA" id="ARBA00022692"/>
    </source>
</evidence>
<comment type="similarity">
    <text evidence="7">Belongs to the TonB-dependent receptor family.</text>
</comment>
<evidence type="ECO:0000256" key="6">
    <source>
        <dbReference type="ARBA" id="ARBA00023237"/>
    </source>
</evidence>
<dbReference type="NCBIfam" id="TIGR04057">
    <property type="entry name" value="SusC_RagA_signa"/>
    <property type="match status" value="1"/>
</dbReference>
<dbReference type="SUPFAM" id="SSF49464">
    <property type="entry name" value="Carboxypeptidase regulatory domain-like"/>
    <property type="match status" value="1"/>
</dbReference>
<dbReference type="EMBL" id="JAUKPO010000015">
    <property type="protein sequence ID" value="MDO1448971.1"/>
    <property type="molecule type" value="Genomic_DNA"/>
</dbReference>
<sequence length="1108" mass="122078">MNVNDYQKKVLRRYLCLLIMAVLLAGNSLAQVADITVSGRITSSEGGEVLPGVNVLLKGTNNGTITGVNGEYSILVPATNAVLVYSYVGYNTLEQAVNNRTTINVSLEPSLGNLSEVVVTALGIQREQKSLGYSVGKVEGASITNVAQENVLNGIAAKIPGVTINQTSGVGSSVSVVIRGAKSLSSDNQPLFVIDGVPVANGLNNFRVMGDRNEVDYGNAITDLNPDDIASVSVLKGPSAAALYGSRAGNGVILITTKAGKKGQPLGISFSSSNVFEKPVEYLDFHYRYGNGERNNTFDEGSAYWAGPQLDAGNLAPQWNSPVDANGNKVPTELRSYKDNMKNFLQTGFTSTNNIALSGSGDKATFRISLNNMVNKGLIPNSDLYRNAISTSTTYDISKNVRLNANINLSRSNSNSRPSTGNRGANPVEAVYFWPQVNVSDLKDYWMPGAEQIQQRSPHPSFDNPYFLAYQLTNGFVRDRAFGNLKLDWNITPDLTAFARLSHDYFIENRETKIPQSYSRVRGGGYHLQDIARNETNADFLLTYKKTLNSFDLSISGGGNYMKQNYRDMYTGSQNSNQVLIVPGLYRLSNIPADKLLTNNFTSEKAIYSLYGMASFGFKDMLYLDLTARNDWSSTLPAANRSYFYPSASLSWLANYTFGLPQAISLLKFRAGWAQVGNDTQPYQLQNTLQTGSWGNLITTGVPASLLNAQLKPEIATSTEVGMDLNLFNNRIRFEGTYYYVANENQILSISSPSSSGYTSRMVNAGLLASRGWELSLGGTPIRSSDWNLDLTVNFTRNRTTVEELADGLEFITLWDDNGGGSFTRVGEEIGNLYSRGYAYVKDPNSPYYKWPILDKNGEWISVNDRDAREKVGNFNPDFLMGMQASLSYKRFTLSASLDWRAGGEFQSYTYRYGESDWKSERQLENLIAGGLYSEQELIALLKSDPHKYIIPQNGNFPRVGGHTQETGGYPVDDAYDGAFIPGVIETSDGVYEEHLGGPNTNIYPISNMYPWSYNKQITFDASFIKLREISLSYDLPKFLGLRNANISVFSRNIMLWTAAKIGIDPERAFQITGGAQGNTANAFRQGIELQNVMPWTIPFGFKLNFSL</sequence>
<dbReference type="InterPro" id="IPR036942">
    <property type="entry name" value="Beta-barrel_TonB_sf"/>
</dbReference>
<keyword evidence="4 7" id="KW-0812">Transmembrane</keyword>
<dbReference type="PROSITE" id="PS52016">
    <property type="entry name" value="TONB_DEPENDENT_REC_3"/>
    <property type="match status" value="1"/>
</dbReference>
<dbReference type="Gene3D" id="2.60.40.1120">
    <property type="entry name" value="Carboxypeptidase-like, regulatory domain"/>
    <property type="match status" value="1"/>
</dbReference>
<dbReference type="InterPro" id="IPR023996">
    <property type="entry name" value="TonB-dep_OMP_SusC/RagA"/>
</dbReference>
<feature type="signal peptide" evidence="8">
    <location>
        <begin position="1"/>
        <end position="30"/>
    </location>
</feature>
<dbReference type="InterPro" id="IPR023997">
    <property type="entry name" value="TonB-dep_OMP_SusC/RagA_CS"/>
</dbReference>
<evidence type="ECO:0000256" key="8">
    <source>
        <dbReference type="SAM" id="SignalP"/>
    </source>
</evidence>
<evidence type="ECO:0000256" key="1">
    <source>
        <dbReference type="ARBA" id="ARBA00004571"/>
    </source>
</evidence>
<proteinExistence type="inferred from homology"/>
<dbReference type="Pfam" id="PF13715">
    <property type="entry name" value="CarbopepD_reg_2"/>
    <property type="match status" value="1"/>
</dbReference>
<dbReference type="Gene3D" id="2.40.170.20">
    <property type="entry name" value="TonB-dependent receptor, beta-barrel domain"/>
    <property type="match status" value="1"/>
</dbReference>
<feature type="domain" description="TonB-dependent receptor plug" evidence="9">
    <location>
        <begin position="129"/>
        <end position="252"/>
    </location>
</feature>
<keyword evidence="6 7" id="KW-0998">Cell outer membrane</keyword>
<dbReference type="InterPro" id="IPR012910">
    <property type="entry name" value="Plug_dom"/>
</dbReference>
<evidence type="ECO:0000256" key="7">
    <source>
        <dbReference type="PROSITE-ProRule" id="PRU01360"/>
    </source>
</evidence>
<dbReference type="InterPro" id="IPR008969">
    <property type="entry name" value="CarboxyPept-like_regulatory"/>
</dbReference>
<evidence type="ECO:0000256" key="2">
    <source>
        <dbReference type="ARBA" id="ARBA00022448"/>
    </source>
</evidence>
<dbReference type="Gene3D" id="2.170.130.10">
    <property type="entry name" value="TonB-dependent receptor, plug domain"/>
    <property type="match status" value="1"/>
</dbReference>
<keyword evidence="2 7" id="KW-0813">Transport</keyword>
<comment type="subcellular location">
    <subcellularLocation>
        <location evidence="1 7">Cell outer membrane</location>
        <topology evidence="1 7">Multi-pass membrane protein</topology>
    </subcellularLocation>
</comment>
<protein>
    <submittedName>
        <fullName evidence="10">SusC/RagA family TonB-linked outer membrane protein</fullName>
    </submittedName>
</protein>
<evidence type="ECO:0000256" key="5">
    <source>
        <dbReference type="ARBA" id="ARBA00023136"/>
    </source>
</evidence>
<reference evidence="10" key="1">
    <citation type="submission" date="2023-07" db="EMBL/GenBank/DDBJ databases">
        <title>The genome sequence of Rhodocytophaga aerolata KACC 12507.</title>
        <authorList>
            <person name="Zhang X."/>
        </authorList>
    </citation>
    <scope>NUCLEOTIDE SEQUENCE</scope>
    <source>
        <strain evidence="10">KACC 12507</strain>
    </source>
</reference>
<keyword evidence="5 7" id="KW-0472">Membrane</keyword>
<evidence type="ECO:0000256" key="3">
    <source>
        <dbReference type="ARBA" id="ARBA00022452"/>
    </source>
</evidence>
<dbReference type="InterPro" id="IPR039426">
    <property type="entry name" value="TonB-dep_rcpt-like"/>
</dbReference>
<gene>
    <name evidence="10" type="ORF">Q0590_22020</name>
</gene>
<evidence type="ECO:0000313" key="10">
    <source>
        <dbReference type="EMBL" id="MDO1448971.1"/>
    </source>
</evidence>
<name>A0ABT8RA47_9BACT</name>
<keyword evidence="8" id="KW-0732">Signal</keyword>
<comment type="caution">
    <text evidence="10">The sequence shown here is derived from an EMBL/GenBank/DDBJ whole genome shotgun (WGS) entry which is preliminary data.</text>
</comment>
<accession>A0ABT8RA47</accession>
<keyword evidence="11" id="KW-1185">Reference proteome</keyword>
<evidence type="ECO:0000259" key="9">
    <source>
        <dbReference type="Pfam" id="PF07715"/>
    </source>
</evidence>
<dbReference type="InterPro" id="IPR037066">
    <property type="entry name" value="Plug_dom_sf"/>
</dbReference>
<evidence type="ECO:0000313" key="11">
    <source>
        <dbReference type="Proteomes" id="UP001168528"/>
    </source>
</evidence>
<feature type="chain" id="PRO_5045841781" evidence="8">
    <location>
        <begin position="31"/>
        <end position="1108"/>
    </location>
</feature>
<organism evidence="10 11">
    <name type="scientific">Rhodocytophaga aerolata</name>
    <dbReference type="NCBI Taxonomy" id="455078"/>
    <lineage>
        <taxon>Bacteria</taxon>
        <taxon>Pseudomonadati</taxon>
        <taxon>Bacteroidota</taxon>
        <taxon>Cytophagia</taxon>
        <taxon>Cytophagales</taxon>
        <taxon>Rhodocytophagaceae</taxon>
        <taxon>Rhodocytophaga</taxon>
    </lineage>
</organism>
<dbReference type="NCBIfam" id="TIGR04056">
    <property type="entry name" value="OMP_RagA_SusC"/>
    <property type="match status" value="1"/>
</dbReference>